<proteinExistence type="predicted"/>
<feature type="compositionally biased region" description="Low complexity" evidence="1">
    <location>
        <begin position="681"/>
        <end position="695"/>
    </location>
</feature>
<gene>
    <name evidence="2" type="ORF">A9P98_08030</name>
</gene>
<accession>A0A853MCX9</accession>
<reference evidence="2 3" key="1">
    <citation type="submission" date="2016-05" db="EMBL/GenBank/DDBJ databases">
        <title>First complete genome of the cyanobacterium Cylindrospermopsis raciborskii CS505, containing a circular chromosome and a single extrachromosomal element.</title>
        <authorList>
            <person name="Fuentes J."/>
            <person name="Tamames J."/>
            <person name="Allen E."/>
            <person name="Plominski A."/>
            <person name="Vasquez M."/>
        </authorList>
    </citation>
    <scope>NUCLEOTIDE SEQUENCE [LARGE SCALE GENOMIC DNA]</scope>
    <source>
        <strain evidence="2 3">CS505</strain>
    </source>
</reference>
<protein>
    <submittedName>
        <fullName evidence="2">Uncharacterized protein</fullName>
    </submittedName>
</protein>
<feature type="region of interest" description="Disordered" evidence="1">
    <location>
        <begin position="674"/>
        <end position="695"/>
    </location>
</feature>
<dbReference type="RefSeq" id="WP_065179935.1">
    <property type="nucleotide sequence ID" value="NZ_LYXA01000001.1"/>
</dbReference>
<name>A0A853MCX9_9CYAN</name>
<dbReference type="EMBL" id="LYXA01000001">
    <property type="protein sequence ID" value="OBU76275.1"/>
    <property type="molecule type" value="Genomic_DNA"/>
</dbReference>
<dbReference type="AlphaFoldDB" id="A0A853MCX9"/>
<sequence>MNSSDNKIHEIHEFSTGIQFEQRGNSWVSTGFTGRYMNSTIGEIPKVVERSIANEEFALAEGSSTEKPAIIARILGSGDDIWSVIAVVTRGRDEVGRSAAFHRYFLCQGDHKLRVILAWWEQNNRPTFNPLDKQDEGSPHIFEGEIPQPPDLEQILPLFKVQTKPQEEQRLSSSSQSAQEAVLTWGVPGQSGETRVIKEGIFPLSEEPVSTPESQNVEEYSLFQQLSPIVLEPNVQYDLYTINVLAINKWNSCKNGLPVCWAFDVEALLKPERFQVIKPASQKARDGINRAIAAGSRVVRNAVNIDEAALKSALRSLANSSQVKPESVETIINGLNNKDVTREYWHSLFNAQGTDRAIKEKIYSPQIVRLMTLRALVIPETLPEFLQWLNIQKGSNVDGNQRVSLELQKKIQPLFPKEQIGAGITYLLPSLLGGKISVDGLCWLLAKSGGDTIWAYGRNQFINNIKYDLQLIYNYYSKPIVVGLFDESTLKCKAEVWRSLINRWRDIRGEYKKCEKYRPLAQLFERFKEYDLAGYFYQVSDGVVKKDLFYEIPKAQNRPSPVIYGLGIEREVTLEDIIIGLADGVVKFFNQDVDMKLVFVIPVSLLILGSGWFIGSKTWQYVYANEAEKFLCQKSGGGENCPVIVLDGKTHYSFDEIKQVIPKVVKQFIKQPKKISTPEPTQSGSNTSGQSSEQQYTEENVIKKLIQILGDKNLKYQDLKSTDKIEEAVKTQWVIAVYNYQLKSKIDQKVTTQKSGKEECVSQIFFCLKKNIKTEEIYSLETYLTKNINKKINPPKKNQPGQNSPVK</sequence>
<dbReference type="Proteomes" id="UP000093903">
    <property type="component" value="Unassembled WGS sequence"/>
</dbReference>
<evidence type="ECO:0000313" key="3">
    <source>
        <dbReference type="Proteomes" id="UP000093903"/>
    </source>
</evidence>
<evidence type="ECO:0000256" key="1">
    <source>
        <dbReference type="SAM" id="MobiDB-lite"/>
    </source>
</evidence>
<organism evidence="2 3">
    <name type="scientific">Cylindrospermopsis raciborskii CS-505</name>
    <dbReference type="NCBI Taxonomy" id="533240"/>
    <lineage>
        <taxon>Bacteria</taxon>
        <taxon>Bacillati</taxon>
        <taxon>Cyanobacteriota</taxon>
        <taxon>Cyanophyceae</taxon>
        <taxon>Nostocales</taxon>
        <taxon>Aphanizomenonaceae</taxon>
        <taxon>Cylindrospermopsis</taxon>
    </lineage>
</organism>
<comment type="caution">
    <text evidence="2">The sequence shown here is derived from an EMBL/GenBank/DDBJ whole genome shotgun (WGS) entry which is preliminary data.</text>
</comment>
<evidence type="ECO:0000313" key="2">
    <source>
        <dbReference type="EMBL" id="OBU76275.1"/>
    </source>
</evidence>